<evidence type="ECO:0000313" key="2">
    <source>
        <dbReference type="EMBL" id="KAG0562005.1"/>
    </source>
</evidence>
<feature type="compositionally biased region" description="Polar residues" evidence="1">
    <location>
        <begin position="183"/>
        <end position="199"/>
    </location>
</feature>
<feature type="compositionally biased region" description="Basic and acidic residues" evidence="1">
    <location>
        <begin position="169"/>
        <end position="182"/>
    </location>
</feature>
<feature type="compositionally biased region" description="Basic and acidic residues" evidence="1">
    <location>
        <begin position="85"/>
        <end position="95"/>
    </location>
</feature>
<feature type="compositionally biased region" description="Low complexity" evidence="1">
    <location>
        <begin position="26"/>
        <end position="35"/>
    </location>
</feature>
<accession>A0A8T0GUD4</accession>
<gene>
    <name evidence="2" type="ORF">KC19_9G109700</name>
</gene>
<dbReference type="Proteomes" id="UP000822688">
    <property type="component" value="Chromosome 9"/>
</dbReference>
<feature type="region of interest" description="Disordered" evidence="1">
    <location>
        <begin position="424"/>
        <end position="445"/>
    </location>
</feature>
<feature type="region of interest" description="Disordered" evidence="1">
    <location>
        <begin position="18"/>
        <end position="143"/>
    </location>
</feature>
<feature type="region of interest" description="Disordered" evidence="1">
    <location>
        <begin position="825"/>
        <end position="863"/>
    </location>
</feature>
<feature type="region of interest" description="Disordered" evidence="1">
    <location>
        <begin position="879"/>
        <end position="898"/>
    </location>
</feature>
<comment type="caution">
    <text evidence="2">The sequence shown here is derived from an EMBL/GenBank/DDBJ whole genome shotgun (WGS) entry which is preliminary data.</text>
</comment>
<reference evidence="2" key="1">
    <citation type="submission" date="2020-06" db="EMBL/GenBank/DDBJ databases">
        <title>WGS assembly of Ceratodon purpureus strain R40.</title>
        <authorList>
            <person name="Carey S.B."/>
            <person name="Jenkins J."/>
            <person name="Shu S."/>
            <person name="Lovell J.T."/>
            <person name="Sreedasyam A."/>
            <person name="Maumus F."/>
            <person name="Tiley G.P."/>
            <person name="Fernandez-Pozo N."/>
            <person name="Barry K."/>
            <person name="Chen C."/>
            <person name="Wang M."/>
            <person name="Lipzen A."/>
            <person name="Daum C."/>
            <person name="Saski C.A."/>
            <person name="Payton A.C."/>
            <person name="Mcbreen J.C."/>
            <person name="Conrad R.E."/>
            <person name="Kollar L.M."/>
            <person name="Olsson S."/>
            <person name="Huttunen S."/>
            <person name="Landis J.B."/>
            <person name="Wickett N.J."/>
            <person name="Johnson M.G."/>
            <person name="Rensing S.A."/>
            <person name="Grimwood J."/>
            <person name="Schmutz J."/>
            <person name="Mcdaniel S.F."/>
        </authorList>
    </citation>
    <scope>NUCLEOTIDE SEQUENCE</scope>
    <source>
        <strain evidence="2">R40</strain>
    </source>
</reference>
<dbReference type="EMBL" id="CM026430">
    <property type="protein sequence ID" value="KAG0562005.1"/>
    <property type="molecule type" value="Genomic_DNA"/>
</dbReference>
<proteinExistence type="predicted"/>
<name>A0A8T0GUD4_CERPU</name>
<feature type="compositionally biased region" description="Basic residues" evidence="1">
    <location>
        <begin position="879"/>
        <end position="890"/>
    </location>
</feature>
<dbReference type="AlphaFoldDB" id="A0A8T0GUD4"/>
<organism evidence="2 3">
    <name type="scientific">Ceratodon purpureus</name>
    <name type="common">Fire moss</name>
    <name type="synonym">Dicranum purpureum</name>
    <dbReference type="NCBI Taxonomy" id="3225"/>
    <lineage>
        <taxon>Eukaryota</taxon>
        <taxon>Viridiplantae</taxon>
        <taxon>Streptophyta</taxon>
        <taxon>Embryophyta</taxon>
        <taxon>Bryophyta</taxon>
        <taxon>Bryophytina</taxon>
        <taxon>Bryopsida</taxon>
        <taxon>Dicranidae</taxon>
        <taxon>Pseudoditrichales</taxon>
        <taxon>Ditrichaceae</taxon>
        <taxon>Ceratodon</taxon>
    </lineage>
</organism>
<feature type="region of interest" description="Disordered" evidence="1">
    <location>
        <begin position="158"/>
        <end position="218"/>
    </location>
</feature>
<feature type="region of interest" description="Disordered" evidence="1">
    <location>
        <begin position="540"/>
        <end position="602"/>
    </location>
</feature>
<evidence type="ECO:0000256" key="1">
    <source>
        <dbReference type="SAM" id="MobiDB-lite"/>
    </source>
</evidence>
<feature type="compositionally biased region" description="Basic and acidic residues" evidence="1">
    <location>
        <begin position="112"/>
        <end position="123"/>
    </location>
</feature>
<keyword evidence="3" id="KW-1185">Reference proteome</keyword>
<evidence type="ECO:0000313" key="3">
    <source>
        <dbReference type="Proteomes" id="UP000822688"/>
    </source>
</evidence>
<protein>
    <submittedName>
        <fullName evidence="2">Uncharacterized protein</fullName>
    </submittedName>
</protein>
<feature type="compositionally biased region" description="Low complexity" evidence="1">
    <location>
        <begin position="591"/>
        <end position="602"/>
    </location>
</feature>
<sequence>MGGYQLSLQAGSYNPAARLEASQKVSSSSTASSDGSSRRGRKSRSNSPVRGFGFFQSKRVASHQNLEGLMQPSPPRHSTACCDGLSERREVERRMSSQKMKVSAALVTQDSEDSHGDSFRSEDSESLALWEEKEPASTDHSWMKLSTQSPRWLGAMRRFGRSSPVHPKCSRDTPRVSLDRKPSQQSLHDASKSWYSNATKKIRNGESRSVRSPTGASNLLRQSGELLHPSKWDHECGITSGDSKHGSFSRLTEEDTRFTSSAVAWDISSRPESLVERARPENGLAWPIPADGLPEMAVREKFMDENSVKAKDVESVTDKLVVSSGSEEDLSCASNEEQCEAFFDGQSEYASCRTFAEDELQELESRHFKDRTSTPEDPAEFVNVIDFVAPLLSKPHSMEKDDATKLCERRVPFKWEALQGKQLRADEVAPATETPQPPSFETKDGFLSPFESLREQYIIKSKSAPLDGLYVIVPKAAQSGITKPRPPRAPTSTIKEDSVIPDLILTKSRSSNDAEGSLRRTLNSQDHRLFTKLRKSVFGSTRGPSPLGRKNDLGDFIDSSSPRSILRGPDDGSIPSSNPSLRSDPGTPAFSAIPTSSTSQSMSSCSASFDLNDSCEYETTYDLNSTAACIIVESRRVSLSFRDFGPARPSGEEMVVKVDDASESVISNIELLGCDDRFNANGLVSLPETMQSPELWTATFSARYEVCDSPRSDIPESPCAASERGSEFLEEFSSSRPVSRVTCGAPSEGQQQEVQVPIVIQKSKSRNGEFTARLGVMFSPLRLISSHESNHSCFVATTLSPPHEVDGEDRSPIYSGTTIEFLKTSELHSSSMKGRKAKSSWTHGERVKSKSSTRRHSSDDSQTMMVTISKAMKKILSKVTVKRSTSKGKSKLGSPVLDTLPPAGFHFTEVN</sequence>